<dbReference type="Pfam" id="PF01936">
    <property type="entry name" value="NYN"/>
    <property type="match status" value="1"/>
</dbReference>
<feature type="domain" description="NYN" evidence="1">
    <location>
        <begin position="9"/>
        <end position="160"/>
    </location>
</feature>
<dbReference type="Gene3D" id="3.40.50.1010">
    <property type="entry name" value="5'-nuclease"/>
    <property type="match status" value="1"/>
</dbReference>
<dbReference type="InterPro" id="IPR021139">
    <property type="entry name" value="NYN"/>
</dbReference>
<reference evidence="2" key="1">
    <citation type="submission" date="2020-05" db="EMBL/GenBank/DDBJ databases">
        <authorList>
            <person name="Chiriac C."/>
            <person name="Salcher M."/>
            <person name="Ghai R."/>
            <person name="Kavagutti S V."/>
        </authorList>
    </citation>
    <scope>NUCLEOTIDE SEQUENCE</scope>
</reference>
<accession>A0A6J7EMV5</accession>
<dbReference type="AlphaFoldDB" id="A0A6J7EMV5"/>
<dbReference type="EMBL" id="CAFBLU010000049">
    <property type="protein sequence ID" value="CAB4882555.1"/>
    <property type="molecule type" value="Genomic_DNA"/>
</dbReference>
<dbReference type="GO" id="GO:0004540">
    <property type="term" value="F:RNA nuclease activity"/>
    <property type="evidence" value="ECO:0007669"/>
    <property type="project" value="InterPro"/>
</dbReference>
<evidence type="ECO:0000313" key="2">
    <source>
        <dbReference type="EMBL" id="CAB4882555.1"/>
    </source>
</evidence>
<name>A0A6J7EMV5_9ZZZZ</name>
<proteinExistence type="predicted"/>
<organism evidence="2">
    <name type="scientific">freshwater metagenome</name>
    <dbReference type="NCBI Taxonomy" id="449393"/>
    <lineage>
        <taxon>unclassified sequences</taxon>
        <taxon>metagenomes</taxon>
        <taxon>ecological metagenomes</taxon>
    </lineage>
</organism>
<gene>
    <name evidence="2" type="ORF">UFOPK3444_01581</name>
</gene>
<evidence type="ECO:0000259" key="1">
    <source>
        <dbReference type="Pfam" id="PF01936"/>
    </source>
</evidence>
<sequence>MKGAAQDLRIAVFIDWQNAFQSARAAFGPLGEPKRFGNFSPYRLALHLAHRRSCDSRGELVRVEIHRGLPSARWDRVGNAANLLQAAAWKSENPKHVVPRLRPLRYRKGPGSALIASEKGVDVQLALAAVGCVISGECDVAIIFSHDSDLLPAVETIRDLKSAGHVETASWAGPTFKTRIPPVRGVFNHFVDRDAFAQIEDLNDYSKPARPAGP</sequence>
<protein>
    <submittedName>
        <fullName evidence="2">Unannotated protein</fullName>
    </submittedName>
</protein>